<reference evidence="2 3" key="1">
    <citation type="submission" date="2018-09" db="EMBL/GenBank/DDBJ databases">
        <title>Complete genome sequence of the hydrocarbonoclastic bacterium Alcaligenes aquatilis QD168, isolated from a crude-oil polluted marine sediment of Central Chile.</title>
        <authorList>
            <person name="Duran R.E."/>
            <person name="Barra B."/>
            <person name="Salva-Serra F."/>
            <person name="Mendez V."/>
            <person name="Moore E.R.B."/>
            <person name="Seeger M."/>
        </authorList>
    </citation>
    <scope>NUCLEOTIDE SEQUENCE [LARGE SCALE GENOMIC DNA]</scope>
    <source>
        <strain evidence="2 3">QD168</strain>
    </source>
</reference>
<feature type="signal peptide" evidence="1">
    <location>
        <begin position="1"/>
        <end position="25"/>
    </location>
</feature>
<protein>
    <recommendedName>
        <fullName evidence="4">Porin</fullName>
    </recommendedName>
</protein>
<dbReference type="InterPro" id="IPR032638">
    <property type="entry name" value="Porin_5"/>
</dbReference>
<dbReference type="OrthoDB" id="5372286at2"/>
<evidence type="ECO:0000313" key="2">
    <source>
        <dbReference type="EMBL" id="AYN19522.1"/>
    </source>
</evidence>
<evidence type="ECO:0008006" key="4">
    <source>
        <dbReference type="Google" id="ProtNLM"/>
    </source>
</evidence>
<name>A0A3G2HQX3_9BURK</name>
<dbReference type="Proteomes" id="UP000268070">
    <property type="component" value="Chromosome"/>
</dbReference>
<dbReference type="KEGG" id="aaqu:D3M96_02605"/>
<proteinExistence type="predicted"/>
<keyword evidence="1" id="KW-0732">Signal</keyword>
<organism evidence="2 3">
    <name type="scientific">Alcaligenes aquatilis</name>
    <dbReference type="NCBI Taxonomy" id="323284"/>
    <lineage>
        <taxon>Bacteria</taxon>
        <taxon>Pseudomonadati</taxon>
        <taxon>Pseudomonadota</taxon>
        <taxon>Betaproteobacteria</taxon>
        <taxon>Burkholderiales</taxon>
        <taxon>Alcaligenaceae</taxon>
        <taxon>Alcaligenes</taxon>
    </lineage>
</organism>
<evidence type="ECO:0000256" key="1">
    <source>
        <dbReference type="SAM" id="SignalP"/>
    </source>
</evidence>
<dbReference type="EMBL" id="CP032153">
    <property type="protein sequence ID" value="AYN19522.1"/>
    <property type="molecule type" value="Genomic_DNA"/>
</dbReference>
<accession>A0A3G2HQX3</accession>
<dbReference type="SUPFAM" id="SSF56935">
    <property type="entry name" value="Porins"/>
    <property type="match status" value="1"/>
</dbReference>
<feature type="chain" id="PRO_5017937218" description="Porin" evidence="1">
    <location>
        <begin position="26"/>
        <end position="580"/>
    </location>
</feature>
<sequence length="580" mass="64680">MTFKRTRLASMLAAVLTFSAFSASAQEPPAAALGDDVTVELIQMLVDTGVLKKEQASALLARAQARAQAKASQARAVTDPGAAIAQDGDIRVPYVPISVRKEIERNVKDQMMAQAKTENWAQPNTFPDWVSRITVEGDVRARNESRLFDGNNSNQIIDFNAFNENGPVPTVVGNLQNPYDMPWMNTRMDRRNLWRYRARLGVRADISDRWTAGIRLASGSDDNPVSTSDTFGGGMSKKSVWLDQMYITYRPTQWASITAGRAANPFMSTDMLYSDDLQFDGVSAKLSHAFADRPLTVFGNLGMFALEYSNNSWTPDPDDPNAAGTEGKSENKWLLGAQIGATWKPNSSNTFTGALGYYRFENLAGQRSSPCTVYTSSDSCDTDWSRPAFMQKGNTLFLLRDIRHWSADPDDWNEWQYVGLASKFNLLDLNLSWQTSLFDGLDLRIDGNYVRNLAYSKDKMISRAGGTQNIVNWRQNLADVESGPNAYMLQATFGRGIRLDNAGDWRMFAGYKYIQPDSMPDGFNDSGFHLGGTNARGYYLGGSYAFHRNVWAQFSWSSSKEIYGAPLSIDVLRFDLNARF</sequence>
<dbReference type="AlphaFoldDB" id="A0A3G2HQX3"/>
<dbReference type="Pfam" id="PF16930">
    <property type="entry name" value="Porin_5"/>
    <property type="match status" value="1"/>
</dbReference>
<gene>
    <name evidence="2" type="ORF">D3M96_02605</name>
</gene>
<evidence type="ECO:0000313" key="3">
    <source>
        <dbReference type="Proteomes" id="UP000268070"/>
    </source>
</evidence>
<dbReference type="RefSeq" id="WP_121737924.1">
    <property type="nucleotide sequence ID" value="NZ_CP032153.1"/>
</dbReference>